<evidence type="ECO:0000259" key="15">
    <source>
        <dbReference type="Pfam" id="PF17786"/>
    </source>
</evidence>
<dbReference type="EMBL" id="BMDQ01000001">
    <property type="protein sequence ID" value="GGI56539.1"/>
    <property type="molecule type" value="Genomic_DNA"/>
</dbReference>
<evidence type="ECO:0000256" key="6">
    <source>
        <dbReference type="ARBA" id="ARBA00022525"/>
    </source>
</evidence>
<keyword evidence="7" id="KW-0378">Hydrolase</keyword>
<dbReference type="InterPro" id="IPR008979">
    <property type="entry name" value="Galactose-bd-like_sf"/>
</dbReference>
<dbReference type="Proteomes" id="UP000624701">
    <property type="component" value="Unassembled WGS sequence"/>
</dbReference>
<feature type="domain" description="Beta-mannosidase Ig-fold" evidence="14">
    <location>
        <begin position="758"/>
        <end position="822"/>
    </location>
</feature>
<keyword evidence="18" id="KW-1185">Reference proteome</keyword>
<keyword evidence="6" id="KW-0964">Secreted</keyword>
<dbReference type="SUPFAM" id="SSF49303">
    <property type="entry name" value="beta-Galactosidase/glucuronidase domain"/>
    <property type="match status" value="3"/>
</dbReference>
<dbReference type="InterPro" id="IPR013783">
    <property type="entry name" value="Ig-like_fold"/>
</dbReference>
<accession>A0ABQ2BVL3</accession>
<evidence type="ECO:0000256" key="3">
    <source>
        <dbReference type="ARBA" id="ARBA00004740"/>
    </source>
</evidence>
<comment type="subcellular location">
    <subcellularLocation>
        <location evidence="2">Secreted</location>
    </subcellularLocation>
</comment>
<evidence type="ECO:0000259" key="16">
    <source>
        <dbReference type="Pfam" id="PF22666"/>
    </source>
</evidence>
<name>A0ABQ2BVL3_9FLAO</name>
<feature type="domain" description="Beta-mannosidase-like galactose-binding" evidence="16">
    <location>
        <begin position="43"/>
        <end position="206"/>
    </location>
</feature>
<feature type="domain" description="Mannosidase Ig/CBM-like" evidence="15">
    <location>
        <begin position="674"/>
        <end position="755"/>
    </location>
</feature>
<dbReference type="RefSeq" id="WP_188373450.1">
    <property type="nucleotide sequence ID" value="NZ_BMDQ01000001.1"/>
</dbReference>
<dbReference type="Gene3D" id="2.60.120.260">
    <property type="entry name" value="Galactose-binding domain-like"/>
    <property type="match status" value="1"/>
</dbReference>
<evidence type="ECO:0000259" key="14">
    <source>
        <dbReference type="Pfam" id="PF17753"/>
    </source>
</evidence>
<dbReference type="InterPro" id="IPR041625">
    <property type="entry name" value="Beta-mannosidase_Ig"/>
</dbReference>
<evidence type="ECO:0000256" key="12">
    <source>
        <dbReference type="ARBA" id="ARBA00041614"/>
    </source>
</evidence>
<evidence type="ECO:0000256" key="11">
    <source>
        <dbReference type="ARBA" id="ARBA00041069"/>
    </source>
</evidence>
<dbReference type="InterPro" id="IPR036156">
    <property type="entry name" value="Beta-gal/glucu_dom_sf"/>
</dbReference>
<comment type="subunit">
    <text evidence="4">Homodimer.</text>
</comment>
<protein>
    <recommendedName>
        <fullName evidence="11">Beta-mannosidase B</fullName>
        <ecNumber evidence="5">3.2.1.25</ecNumber>
    </recommendedName>
    <alternativeName>
        <fullName evidence="12">Mannanase B</fullName>
    </alternativeName>
</protein>
<dbReference type="InterPro" id="IPR054593">
    <property type="entry name" value="Beta-mannosidase-like_N2"/>
</dbReference>
<dbReference type="SUPFAM" id="SSF49785">
    <property type="entry name" value="Galactose-binding domain-like"/>
    <property type="match status" value="1"/>
</dbReference>
<dbReference type="Pfam" id="PF00703">
    <property type="entry name" value="Glyco_hydro_2"/>
    <property type="match status" value="1"/>
</dbReference>
<evidence type="ECO:0000256" key="7">
    <source>
        <dbReference type="ARBA" id="ARBA00022801"/>
    </source>
</evidence>
<evidence type="ECO:0000256" key="5">
    <source>
        <dbReference type="ARBA" id="ARBA00012754"/>
    </source>
</evidence>
<dbReference type="PANTHER" id="PTHR43730:SF1">
    <property type="entry name" value="BETA-MANNOSIDASE"/>
    <property type="match status" value="1"/>
</dbReference>
<evidence type="ECO:0000313" key="17">
    <source>
        <dbReference type="EMBL" id="GGI56539.1"/>
    </source>
</evidence>
<dbReference type="Pfam" id="PF17753">
    <property type="entry name" value="Ig_mannosidase"/>
    <property type="match status" value="1"/>
</dbReference>
<gene>
    <name evidence="17" type="ORF">GCM10011444_08480</name>
</gene>
<evidence type="ECO:0000259" key="13">
    <source>
        <dbReference type="Pfam" id="PF00703"/>
    </source>
</evidence>
<evidence type="ECO:0000256" key="10">
    <source>
        <dbReference type="ARBA" id="ARBA00038429"/>
    </source>
</evidence>
<feature type="domain" description="Glycoside hydrolase family 2 immunoglobulin-like beta-sandwich" evidence="13">
    <location>
        <begin position="266"/>
        <end position="318"/>
    </location>
</feature>
<dbReference type="Gene3D" id="2.60.40.10">
    <property type="entry name" value="Immunoglobulins"/>
    <property type="match status" value="3"/>
</dbReference>
<comment type="pathway">
    <text evidence="3">Glycan metabolism; N-glycan degradation.</text>
</comment>
<comment type="similarity">
    <text evidence="10">Belongs to the glycosyl hydrolase 2 family. Beta-mannosidase B subfamily.</text>
</comment>
<dbReference type="EC" id="3.2.1.25" evidence="5"/>
<keyword evidence="8" id="KW-0325">Glycoprotein</keyword>
<dbReference type="Gene3D" id="3.20.20.80">
    <property type="entry name" value="Glycosidases"/>
    <property type="match status" value="1"/>
</dbReference>
<dbReference type="InterPro" id="IPR006102">
    <property type="entry name" value="Ig-like_GH2"/>
</dbReference>
<comment type="catalytic activity">
    <reaction evidence="1">
        <text>Hydrolysis of terminal, non-reducing beta-D-mannose residues in beta-D-mannosides.</text>
        <dbReference type="EC" id="3.2.1.25"/>
    </reaction>
</comment>
<evidence type="ECO:0000256" key="1">
    <source>
        <dbReference type="ARBA" id="ARBA00000829"/>
    </source>
</evidence>
<keyword evidence="9" id="KW-0326">Glycosidase</keyword>
<dbReference type="InterPro" id="IPR050887">
    <property type="entry name" value="Beta-mannosidase_GH2"/>
</dbReference>
<reference evidence="18" key="1">
    <citation type="journal article" date="2019" name="Int. J. Syst. Evol. Microbiol.">
        <title>The Global Catalogue of Microorganisms (GCM) 10K type strain sequencing project: providing services to taxonomists for standard genome sequencing and annotation.</title>
        <authorList>
            <consortium name="The Broad Institute Genomics Platform"/>
            <consortium name="The Broad Institute Genome Sequencing Center for Infectious Disease"/>
            <person name="Wu L."/>
            <person name="Ma J."/>
        </authorList>
    </citation>
    <scope>NUCLEOTIDE SEQUENCE [LARGE SCALE GENOMIC DNA]</scope>
    <source>
        <strain evidence="18">CCM 8681</strain>
    </source>
</reference>
<sequence length="834" mass="97846">MRFNIFPVTFSAVERSLLLIVLLCFSCQPKHDVPRTIELHNNWQFKKTTDTLWQSATVPGNIFSDLLEHQLIEDPFVGDNEKKVQWVSDTDWEYKTTFSVDEKTLEKKHLELSFEGLDTYAFVYLNDSLILKTSNAFRSFDVNVKPILKAKNELRILFESTSKQEAVEKEKLDYELPEGERIFTRKAQFQYGWDWGPKLNISGIWRPIKLVAWNDFKIENSNIKHFELNDSISKLVAELEYDSNLNKDIVYEVFVNDSLYRGIKFNPSNYNPGIPFEIKNPKLWWPHNLGEPYLYDIKIVVKDGEKILDSMSTKYGIRDIELVTEKDSIGESFYFKVNGQPVYAKGANYIPQNSLQNKVTDRHYKKLLNDVVDANMNMLRVWGGGIYENNIFYNLCDEKGILVWQDFMFACAMYPGDDDFLENIKQEAVGNLKRLRNHASIALWCGNNENSEGWHRWGWQAGRSEAEKEEIWNNYLKVFDSILPEAVSTYSTTDYWESSPKYGRGNPKYKYEGDAHDWWIWHDAYPFEHLKENVPRFMSEYGFQSLPTYETIRYINQNDSIEISSEGFKNHQKHSRGFQLIDAYMKRDFPVPDNAEDYVYTSQLLQAYGITKGIEAQRRAKPYNMGTLYWQLNDCWPSVSWSSIDYYGNWKALHYKAKRSFENVLISSKIENDTLKTWIINDELNKVSGRIYMKLMDFKGNIIWENTQTRIVDANVSQLIIAQNLEAINFKKDSAVLVYTFKDKTSFFFFVKPKDLQLNQADINTEILKVEDGFTIELSSETFQKDICLFTKKKGRFSDNFFNMLPNKTYTIHFKTKADKLEDLDLKSFNSFIR</sequence>
<evidence type="ECO:0000256" key="9">
    <source>
        <dbReference type="ARBA" id="ARBA00023295"/>
    </source>
</evidence>
<organism evidence="17 18">
    <name type="scientific">Winogradskyella haliclonae</name>
    <dbReference type="NCBI Taxonomy" id="2048558"/>
    <lineage>
        <taxon>Bacteria</taxon>
        <taxon>Pseudomonadati</taxon>
        <taxon>Bacteroidota</taxon>
        <taxon>Flavobacteriia</taxon>
        <taxon>Flavobacteriales</taxon>
        <taxon>Flavobacteriaceae</taxon>
        <taxon>Winogradskyella</taxon>
    </lineage>
</organism>
<evidence type="ECO:0000256" key="2">
    <source>
        <dbReference type="ARBA" id="ARBA00004613"/>
    </source>
</evidence>
<dbReference type="Pfam" id="PF17786">
    <property type="entry name" value="Mannosidase_ig"/>
    <property type="match status" value="1"/>
</dbReference>
<dbReference type="PANTHER" id="PTHR43730">
    <property type="entry name" value="BETA-MANNOSIDASE"/>
    <property type="match status" value="1"/>
</dbReference>
<evidence type="ECO:0000256" key="8">
    <source>
        <dbReference type="ARBA" id="ARBA00023180"/>
    </source>
</evidence>
<dbReference type="InterPro" id="IPR017853">
    <property type="entry name" value="GH"/>
</dbReference>
<evidence type="ECO:0000256" key="4">
    <source>
        <dbReference type="ARBA" id="ARBA00011738"/>
    </source>
</evidence>
<dbReference type="SUPFAM" id="SSF51445">
    <property type="entry name" value="(Trans)glycosidases"/>
    <property type="match status" value="1"/>
</dbReference>
<dbReference type="InterPro" id="IPR041447">
    <property type="entry name" value="Mannosidase_ig"/>
</dbReference>
<dbReference type="Pfam" id="PF22666">
    <property type="entry name" value="Glyco_hydro_2_N2"/>
    <property type="match status" value="1"/>
</dbReference>
<comment type="caution">
    <text evidence="17">The sequence shown here is derived from an EMBL/GenBank/DDBJ whole genome shotgun (WGS) entry which is preliminary data.</text>
</comment>
<proteinExistence type="inferred from homology"/>
<evidence type="ECO:0000313" key="18">
    <source>
        <dbReference type="Proteomes" id="UP000624701"/>
    </source>
</evidence>